<reference evidence="1" key="1">
    <citation type="journal article" date="2013" name="Extremophiles">
        <title>Proteinivorax tanatarense gen. nov., sp. nov., an anaerobic, haloalkaliphilic, proteolytic bacterium isolated from a decaying algal bloom, and proposal of Proteinivoraceae fam. nov.</title>
        <authorList>
            <person name="Kevbrin V."/>
            <person name="Boltyanskaya Y."/>
            <person name="Zhilina T."/>
            <person name="Kolganova T."/>
            <person name="Lavrentjeva E."/>
            <person name="Kuznetsov B."/>
        </authorList>
    </citation>
    <scope>NUCLEOTIDE SEQUENCE</scope>
    <source>
        <strain evidence="1">Z-910T</strain>
    </source>
</reference>
<evidence type="ECO:0000313" key="1">
    <source>
        <dbReference type="EMBL" id="XBX74911.1"/>
    </source>
</evidence>
<dbReference type="Pfam" id="PF03698">
    <property type="entry name" value="UPF0180"/>
    <property type="match status" value="1"/>
</dbReference>
<gene>
    <name evidence="1" type="ORF">PRVXT_002976</name>
</gene>
<dbReference type="RefSeq" id="WP_350343660.1">
    <property type="nucleotide sequence ID" value="NZ_CP158367.1"/>
</dbReference>
<dbReference type="InterPro" id="IPR005370">
    <property type="entry name" value="UPF0180"/>
</dbReference>
<accession>A0AAU7VLZ1</accession>
<organism evidence="1">
    <name type="scientific">Proteinivorax tanatarense</name>
    <dbReference type="NCBI Taxonomy" id="1260629"/>
    <lineage>
        <taxon>Bacteria</taxon>
        <taxon>Bacillati</taxon>
        <taxon>Bacillota</taxon>
        <taxon>Clostridia</taxon>
        <taxon>Eubacteriales</taxon>
        <taxon>Proteinivoracaceae</taxon>
        <taxon>Proteinivorax</taxon>
    </lineage>
</organism>
<dbReference type="AlphaFoldDB" id="A0AAU7VLZ1"/>
<protein>
    <submittedName>
        <fullName evidence="1">YkuS family protein</fullName>
    </submittedName>
</protein>
<reference evidence="1" key="2">
    <citation type="submission" date="2024-06" db="EMBL/GenBank/DDBJ databases">
        <authorList>
            <person name="Petrova K.O."/>
            <person name="Toshchakov S.V."/>
            <person name="Boltjanskaja Y.V."/>
            <person name="Kevbrin V."/>
        </authorList>
    </citation>
    <scope>NUCLEOTIDE SEQUENCE</scope>
    <source>
        <strain evidence="1">Z-910T</strain>
    </source>
</reference>
<proteinExistence type="predicted"/>
<dbReference type="EMBL" id="CP158367">
    <property type="protein sequence ID" value="XBX74911.1"/>
    <property type="molecule type" value="Genomic_DNA"/>
</dbReference>
<sequence length="79" mass="8781">MKKVVAIDTGLQSYKERLEKAGFRVIDLSEQYQFPSAVVVKNKSSVDELANPINEVPILESSSVSEATIVEVINSKIYH</sequence>
<name>A0AAU7VLZ1_9FIRM</name>